<proteinExistence type="predicted"/>
<dbReference type="Gene3D" id="3.30.70.270">
    <property type="match status" value="1"/>
</dbReference>
<dbReference type="OrthoDB" id="415724at2759"/>
<dbReference type="AlphaFoldDB" id="A0A5B6V9Q8"/>
<organism evidence="1 2">
    <name type="scientific">Gossypium australe</name>
    <dbReference type="NCBI Taxonomy" id="47621"/>
    <lineage>
        <taxon>Eukaryota</taxon>
        <taxon>Viridiplantae</taxon>
        <taxon>Streptophyta</taxon>
        <taxon>Embryophyta</taxon>
        <taxon>Tracheophyta</taxon>
        <taxon>Spermatophyta</taxon>
        <taxon>Magnoliopsida</taxon>
        <taxon>eudicotyledons</taxon>
        <taxon>Gunneridae</taxon>
        <taxon>Pentapetalae</taxon>
        <taxon>rosids</taxon>
        <taxon>malvids</taxon>
        <taxon>Malvales</taxon>
        <taxon>Malvaceae</taxon>
        <taxon>Malvoideae</taxon>
        <taxon>Gossypium</taxon>
    </lineage>
</organism>
<evidence type="ECO:0000313" key="1">
    <source>
        <dbReference type="EMBL" id="KAA3465869.1"/>
    </source>
</evidence>
<accession>A0A5B6V9Q8</accession>
<dbReference type="GO" id="GO:0003964">
    <property type="term" value="F:RNA-directed DNA polymerase activity"/>
    <property type="evidence" value="ECO:0007669"/>
    <property type="project" value="UniProtKB-KW"/>
</dbReference>
<comment type="caution">
    <text evidence="1">The sequence shown here is derived from an EMBL/GenBank/DDBJ whole genome shotgun (WGS) entry which is preliminary data.</text>
</comment>
<name>A0A5B6V9Q8_9ROSI</name>
<protein>
    <submittedName>
        <fullName evidence="1">RNA-directed DNA polymerase-like protein</fullName>
    </submittedName>
</protein>
<dbReference type="PANTHER" id="PTHR33064">
    <property type="entry name" value="POL PROTEIN"/>
    <property type="match status" value="1"/>
</dbReference>
<dbReference type="InterPro" id="IPR043502">
    <property type="entry name" value="DNA/RNA_pol_sf"/>
</dbReference>
<sequence>MNTVFDEHLDQSMVVFIDDILILREKRLFVKFSKCEFWLGHVVLVEGVRIDPKKIDTIVEWILPRYVIKVRSFLGFAGYYRRFVEGFATIVAPLMKLLQKKEEFA</sequence>
<dbReference type="PANTHER" id="PTHR33064:SF37">
    <property type="entry name" value="RIBONUCLEASE H"/>
    <property type="match status" value="1"/>
</dbReference>
<evidence type="ECO:0000313" key="2">
    <source>
        <dbReference type="Proteomes" id="UP000325315"/>
    </source>
</evidence>
<reference evidence="2" key="1">
    <citation type="journal article" date="2019" name="Plant Biotechnol. J.">
        <title>Genome sequencing of the Australian wild diploid species Gossypium australe highlights disease resistance and delayed gland morphogenesis.</title>
        <authorList>
            <person name="Cai Y."/>
            <person name="Cai X."/>
            <person name="Wang Q."/>
            <person name="Wang P."/>
            <person name="Zhang Y."/>
            <person name="Cai C."/>
            <person name="Xu Y."/>
            <person name="Wang K."/>
            <person name="Zhou Z."/>
            <person name="Wang C."/>
            <person name="Geng S."/>
            <person name="Li B."/>
            <person name="Dong Q."/>
            <person name="Hou Y."/>
            <person name="Wang H."/>
            <person name="Ai P."/>
            <person name="Liu Z."/>
            <person name="Yi F."/>
            <person name="Sun M."/>
            <person name="An G."/>
            <person name="Cheng J."/>
            <person name="Zhang Y."/>
            <person name="Shi Q."/>
            <person name="Xie Y."/>
            <person name="Shi X."/>
            <person name="Chang Y."/>
            <person name="Huang F."/>
            <person name="Chen Y."/>
            <person name="Hong S."/>
            <person name="Mi L."/>
            <person name="Sun Q."/>
            <person name="Zhang L."/>
            <person name="Zhou B."/>
            <person name="Peng R."/>
            <person name="Zhang X."/>
            <person name="Liu F."/>
        </authorList>
    </citation>
    <scope>NUCLEOTIDE SEQUENCE [LARGE SCALE GENOMIC DNA]</scope>
    <source>
        <strain evidence="2">cv. PA1801</strain>
    </source>
</reference>
<dbReference type="EMBL" id="SMMG02000007">
    <property type="protein sequence ID" value="KAA3465869.1"/>
    <property type="molecule type" value="Genomic_DNA"/>
</dbReference>
<dbReference type="InterPro" id="IPR043128">
    <property type="entry name" value="Rev_trsase/Diguanyl_cyclase"/>
</dbReference>
<dbReference type="SUPFAM" id="SSF56672">
    <property type="entry name" value="DNA/RNA polymerases"/>
    <property type="match status" value="1"/>
</dbReference>
<dbReference type="Proteomes" id="UP000325315">
    <property type="component" value="Unassembled WGS sequence"/>
</dbReference>
<dbReference type="InterPro" id="IPR051320">
    <property type="entry name" value="Viral_Replic_Matur_Polypro"/>
</dbReference>
<keyword evidence="1" id="KW-0695">RNA-directed DNA polymerase</keyword>
<keyword evidence="2" id="KW-1185">Reference proteome</keyword>
<keyword evidence="1" id="KW-0808">Transferase</keyword>
<gene>
    <name evidence="1" type="ORF">EPI10_001005</name>
</gene>
<keyword evidence="1" id="KW-0548">Nucleotidyltransferase</keyword>